<dbReference type="InterPro" id="IPR000182">
    <property type="entry name" value="GNAT_dom"/>
</dbReference>
<dbReference type="AlphaFoldDB" id="A0A6G9YGE8"/>
<dbReference type="Gene3D" id="3.40.630.30">
    <property type="match status" value="1"/>
</dbReference>
<keyword evidence="4" id="KW-1185">Reference proteome</keyword>
<reference evidence="3 4" key="1">
    <citation type="journal article" date="2019" name="ACS Chem. Biol.">
        <title>Identification and Mobilization of a Cryptic Antibiotic Biosynthesis Gene Locus from a Human-Pathogenic Nocardia Isolate.</title>
        <authorList>
            <person name="Herisse M."/>
            <person name="Ishida K."/>
            <person name="Porter J.L."/>
            <person name="Howden B."/>
            <person name="Hertweck C."/>
            <person name="Stinear T.P."/>
            <person name="Pidot S.J."/>
        </authorList>
    </citation>
    <scope>NUCLEOTIDE SEQUENCE [LARGE SCALE GENOMIC DNA]</scope>
    <source>
        <strain evidence="3 4">AUSMDU00012717</strain>
    </source>
</reference>
<dbReference type="PANTHER" id="PTHR13947">
    <property type="entry name" value="GNAT FAMILY N-ACETYLTRANSFERASE"/>
    <property type="match status" value="1"/>
</dbReference>
<dbReference type="Proteomes" id="UP000503540">
    <property type="component" value="Chromosome"/>
</dbReference>
<name>A0A6G9YGE8_9NOCA</name>
<evidence type="ECO:0000259" key="2">
    <source>
        <dbReference type="PROSITE" id="PS51186"/>
    </source>
</evidence>
<feature type="domain" description="N-acetyltransferase" evidence="2">
    <location>
        <begin position="1"/>
        <end position="149"/>
    </location>
</feature>
<evidence type="ECO:0000256" key="1">
    <source>
        <dbReference type="ARBA" id="ARBA00022679"/>
    </source>
</evidence>
<sequence>MPEDMTADAVRIEEYDGDRGRIEWLMRLAEESDQMLYSYRDTGRVWVAVTDAGEIVGQLLAAPEADGVSWEIVNLGIAEPLRGKGIGRRMVELAIAEAGKAGMSRVEVATAATDIGNLRFYQRCGFRMSRIVRDAFGAHTGYPEWIDVDGIPLRDQVWFDMEL</sequence>
<keyword evidence="1 3" id="KW-0808">Transferase</keyword>
<dbReference type="InterPro" id="IPR016181">
    <property type="entry name" value="Acyl_CoA_acyltransferase"/>
</dbReference>
<dbReference type="Pfam" id="PF00583">
    <property type="entry name" value="Acetyltransf_1"/>
    <property type="match status" value="1"/>
</dbReference>
<accession>A0A6G9YGE8</accession>
<dbReference type="EMBL" id="CP046172">
    <property type="protein sequence ID" value="QIS12126.1"/>
    <property type="molecule type" value="Genomic_DNA"/>
</dbReference>
<evidence type="ECO:0000313" key="3">
    <source>
        <dbReference type="EMBL" id="QIS12126.1"/>
    </source>
</evidence>
<protein>
    <submittedName>
        <fullName evidence="3">GNAT family N-acetyltransferase</fullName>
    </submittedName>
</protein>
<dbReference type="CDD" id="cd04301">
    <property type="entry name" value="NAT_SF"/>
    <property type="match status" value="1"/>
</dbReference>
<dbReference type="PANTHER" id="PTHR13947:SF37">
    <property type="entry name" value="LD18367P"/>
    <property type="match status" value="1"/>
</dbReference>
<dbReference type="SUPFAM" id="SSF55729">
    <property type="entry name" value="Acyl-CoA N-acyltransferases (Nat)"/>
    <property type="match status" value="1"/>
</dbReference>
<dbReference type="InterPro" id="IPR050769">
    <property type="entry name" value="NAT_camello-type"/>
</dbReference>
<organism evidence="3 4">
    <name type="scientific">Nocardia arthritidis</name>
    <dbReference type="NCBI Taxonomy" id="228602"/>
    <lineage>
        <taxon>Bacteria</taxon>
        <taxon>Bacillati</taxon>
        <taxon>Actinomycetota</taxon>
        <taxon>Actinomycetes</taxon>
        <taxon>Mycobacteriales</taxon>
        <taxon>Nocardiaceae</taxon>
        <taxon>Nocardia</taxon>
    </lineage>
</organism>
<proteinExistence type="predicted"/>
<dbReference type="KEGG" id="nah:F5544_21315"/>
<dbReference type="GO" id="GO:0008080">
    <property type="term" value="F:N-acetyltransferase activity"/>
    <property type="evidence" value="ECO:0007669"/>
    <property type="project" value="InterPro"/>
</dbReference>
<evidence type="ECO:0000313" key="4">
    <source>
        <dbReference type="Proteomes" id="UP000503540"/>
    </source>
</evidence>
<dbReference type="PROSITE" id="PS51186">
    <property type="entry name" value="GNAT"/>
    <property type="match status" value="1"/>
</dbReference>
<dbReference type="RefSeq" id="WP_167474849.1">
    <property type="nucleotide sequence ID" value="NZ_CP046172.1"/>
</dbReference>
<gene>
    <name evidence="3" type="ORF">F5544_21315</name>
</gene>